<gene>
    <name evidence="1" type="ORF">STRIP9103_04683</name>
</gene>
<accession>L1KRE7</accession>
<proteinExistence type="predicted"/>
<dbReference type="EMBL" id="AEJC01000462">
    <property type="protein sequence ID" value="EKX63134.1"/>
    <property type="molecule type" value="Genomic_DNA"/>
</dbReference>
<sequence length="44" mass="4932">MKEYCTSNKPDPDDSDAHGHVDLWMRGCLDGCSRSGADPEYWGE</sequence>
<organism evidence="1 2">
    <name type="scientific">Streptomyces ipomoeae 91-03</name>
    <dbReference type="NCBI Taxonomy" id="698759"/>
    <lineage>
        <taxon>Bacteria</taxon>
        <taxon>Bacillati</taxon>
        <taxon>Actinomycetota</taxon>
        <taxon>Actinomycetes</taxon>
        <taxon>Kitasatosporales</taxon>
        <taxon>Streptomycetaceae</taxon>
        <taxon>Streptomyces</taxon>
    </lineage>
</organism>
<reference evidence="1 2" key="1">
    <citation type="submission" date="2012-11" db="EMBL/GenBank/DDBJ databases">
        <authorList>
            <person name="Huguet-Tapia J.C."/>
            <person name="Durkin A.S."/>
            <person name="Pettis G.S."/>
            <person name="Badger J.H."/>
        </authorList>
    </citation>
    <scope>NUCLEOTIDE SEQUENCE [LARGE SCALE GENOMIC DNA]</scope>
    <source>
        <strain evidence="1 2">91-03</strain>
    </source>
</reference>
<name>L1KRE7_9ACTN</name>
<evidence type="ECO:0000313" key="2">
    <source>
        <dbReference type="Proteomes" id="UP000010411"/>
    </source>
</evidence>
<dbReference type="PATRIC" id="fig|698759.3.peg.6199"/>
<keyword evidence="2" id="KW-1185">Reference proteome</keyword>
<dbReference type="Proteomes" id="UP000010411">
    <property type="component" value="Unassembled WGS sequence"/>
</dbReference>
<protein>
    <submittedName>
        <fullName evidence="1">Uncharacterized protein</fullName>
    </submittedName>
</protein>
<dbReference type="AlphaFoldDB" id="L1KRE7"/>
<comment type="caution">
    <text evidence="1">The sequence shown here is derived from an EMBL/GenBank/DDBJ whole genome shotgun (WGS) entry which is preliminary data.</text>
</comment>
<evidence type="ECO:0000313" key="1">
    <source>
        <dbReference type="EMBL" id="EKX63134.1"/>
    </source>
</evidence>